<dbReference type="KEGG" id="pbap:Pla133_35410"/>
<evidence type="ECO:0000256" key="5">
    <source>
        <dbReference type="ARBA" id="ARBA00022692"/>
    </source>
</evidence>
<dbReference type="GO" id="GO:0005886">
    <property type="term" value="C:plasma membrane"/>
    <property type="evidence" value="ECO:0007669"/>
    <property type="project" value="UniProtKB-SubCell"/>
</dbReference>
<evidence type="ECO:0000256" key="7">
    <source>
        <dbReference type="ARBA" id="ARBA00023136"/>
    </source>
</evidence>
<feature type="transmembrane region" description="Helical" evidence="10">
    <location>
        <begin position="12"/>
        <end position="33"/>
    </location>
</feature>
<evidence type="ECO:0000256" key="1">
    <source>
        <dbReference type="ARBA" id="ARBA00004651"/>
    </source>
</evidence>
<keyword evidence="5 10" id="KW-0812">Transmembrane</keyword>
<keyword evidence="8 9" id="KW-0012">Acyltransferase</keyword>
<dbReference type="PANTHER" id="PTHR13285:SF23">
    <property type="entry name" value="TEICHOIC ACID D-ALANYLTRANSFERASE"/>
    <property type="match status" value="1"/>
</dbReference>
<feature type="transmembrane region" description="Helical" evidence="10">
    <location>
        <begin position="45"/>
        <end position="67"/>
    </location>
</feature>
<reference evidence="11 12" key="1">
    <citation type="submission" date="2019-02" db="EMBL/GenBank/DDBJ databases">
        <title>Deep-cultivation of Planctomycetes and their phenomic and genomic characterization uncovers novel biology.</title>
        <authorList>
            <person name="Wiegand S."/>
            <person name="Jogler M."/>
            <person name="Boedeker C."/>
            <person name="Pinto D."/>
            <person name="Vollmers J."/>
            <person name="Rivas-Marin E."/>
            <person name="Kohn T."/>
            <person name="Peeters S.H."/>
            <person name="Heuer A."/>
            <person name="Rast P."/>
            <person name="Oberbeckmann S."/>
            <person name="Bunk B."/>
            <person name="Jeske O."/>
            <person name="Meyerdierks A."/>
            <person name="Storesund J.E."/>
            <person name="Kallscheuer N."/>
            <person name="Luecker S."/>
            <person name="Lage O.M."/>
            <person name="Pohl T."/>
            <person name="Merkel B.J."/>
            <person name="Hornburger P."/>
            <person name="Mueller R.-W."/>
            <person name="Bruemmer F."/>
            <person name="Labrenz M."/>
            <person name="Spormann A.M."/>
            <person name="Op den Camp H."/>
            <person name="Overmann J."/>
            <person name="Amann R."/>
            <person name="Jetten M.S.M."/>
            <person name="Mascher T."/>
            <person name="Medema M.H."/>
            <person name="Devos D.P."/>
            <person name="Kaster A.-K."/>
            <person name="Ovreas L."/>
            <person name="Rohde M."/>
            <person name="Galperin M.Y."/>
            <person name="Jogler C."/>
        </authorList>
    </citation>
    <scope>NUCLEOTIDE SEQUENCE [LARGE SCALE GENOMIC DNA]</scope>
    <source>
        <strain evidence="11 12">Pla133</strain>
    </source>
</reference>
<dbReference type="EMBL" id="CP036287">
    <property type="protein sequence ID" value="QDU68444.1"/>
    <property type="molecule type" value="Genomic_DNA"/>
</dbReference>
<name>A0A518BN91_9BACT</name>
<sequence>MAPAPRPIPPLVFHSATFVVFLIVAFAAFWALAGKRDARTALLLVASYVFYGAWEFWYLWLIVFSTLLDFTCGNRIHAAKSQGAKRAWLSVSLVGNLGVLGFFKYYDWGIEGLATLLSSLGLANNLHSLGILVPVGISFYTFQTLSYTLDIYRGQLKPARNLLDFGMFVAFFPQLVAGPIVRAAEFIPQMDLEPRLDRARFTDAIWRMGTGLVKKVVLADGLGAFLVDPVYEAPGSFGAWMHALALLGFTFQIYYDFSGYSDIAIGVGKLFGFDLPENFDGPFKSRSVSEFWRRWHMTLSFWVRDYVFFPLMGRTGIRSRVRIAFSVMTTMVVIGLWHGASLLWLLYGAVQGVVMAIEQVVTVARRRRRKASGGLALLQWALTFLFTVLVSSLCVRPRSFEQAWAMLSEFGSGGAVSIWGPVTLAVGVAIHFLPKATVEATRRGLTNLPLPLAGVLLGLVAGWVAYLVIGATPFIYFQF</sequence>
<dbReference type="Pfam" id="PF03062">
    <property type="entry name" value="MBOAT"/>
    <property type="match status" value="1"/>
</dbReference>
<dbReference type="PIRSF" id="PIRSF016636">
    <property type="entry name" value="AlgI_DltB"/>
    <property type="match status" value="1"/>
</dbReference>
<evidence type="ECO:0000256" key="6">
    <source>
        <dbReference type="ARBA" id="ARBA00022989"/>
    </source>
</evidence>
<comment type="subcellular location">
    <subcellularLocation>
        <location evidence="1">Cell membrane</location>
        <topology evidence="1">Multi-pass membrane protein</topology>
    </subcellularLocation>
</comment>
<keyword evidence="3 9" id="KW-1003">Cell membrane</keyword>
<dbReference type="PIRSF" id="PIRSF500217">
    <property type="entry name" value="AlgI"/>
    <property type="match status" value="1"/>
</dbReference>
<evidence type="ECO:0000256" key="9">
    <source>
        <dbReference type="PIRNR" id="PIRNR016636"/>
    </source>
</evidence>
<dbReference type="PANTHER" id="PTHR13285">
    <property type="entry name" value="ACYLTRANSFERASE"/>
    <property type="match status" value="1"/>
</dbReference>
<gene>
    <name evidence="11" type="primary">patA_5</name>
    <name evidence="11" type="ORF">Pla133_35410</name>
</gene>
<evidence type="ECO:0000313" key="11">
    <source>
        <dbReference type="EMBL" id="QDU68444.1"/>
    </source>
</evidence>
<accession>A0A518BN91</accession>
<dbReference type="GO" id="GO:0042121">
    <property type="term" value="P:alginic acid biosynthetic process"/>
    <property type="evidence" value="ECO:0007669"/>
    <property type="project" value="InterPro"/>
</dbReference>
<comment type="similarity">
    <text evidence="2 9">Belongs to the membrane-bound acyltransferase family.</text>
</comment>
<feature type="transmembrane region" description="Helical" evidence="10">
    <location>
        <begin position="413"/>
        <end position="433"/>
    </location>
</feature>
<dbReference type="InterPro" id="IPR024194">
    <property type="entry name" value="Ac/AlaTfrase_AlgI/DltB"/>
</dbReference>
<evidence type="ECO:0000256" key="4">
    <source>
        <dbReference type="ARBA" id="ARBA00022679"/>
    </source>
</evidence>
<feature type="transmembrane region" description="Helical" evidence="10">
    <location>
        <begin position="375"/>
        <end position="393"/>
    </location>
</feature>
<feature type="transmembrane region" description="Helical" evidence="10">
    <location>
        <begin position="87"/>
        <end position="106"/>
    </location>
</feature>
<proteinExistence type="inferred from homology"/>
<dbReference type="InterPro" id="IPR051085">
    <property type="entry name" value="MB_O-acyltransferase"/>
</dbReference>
<evidence type="ECO:0000256" key="2">
    <source>
        <dbReference type="ARBA" id="ARBA00010323"/>
    </source>
</evidence>
<feature type="transmembrane region" description="Helical" evidence="10">
    <location>
        <begin position="161"/>
        <end position="181"/>
    </location>
</feature>
<feature type="transmembrane region" description="Helical" evidence="10">
    <location>
        <begin position="454"/>
        <end position="477"/>
    </location>
</feature>
<evidence type="ECO:0000313" key="12">
    <source>
        <dbReference type="Proteomes" id="UP000316921"/>
    </source>
</evidence>
<dbReference type="InterPro" id="IPR004299">
    <property type="entry name" value="MBOAT_fam"/>
</dbReference>
<feature type="transmembrane region" description="Helical" evidence="10">
    <location>
        <begin position="126"/>
        <end position="149"/>
    </location>
</feature>
<organism evidence="11 12">
    <name type="scientific">Engelhardtia mirabilis</name>
    <dbReference type="NCBI Taxonomy" id="2528011"/>
    <lineage>
        <taxon>Bacteria</taxon>
        <taxon>Pseudomonadati</taxon>
        <taxon>Planctomycetota</taxon>
        <taxon>Planctomycetia</taxon>
        <taxon>Planctomycetia incertae sedis</taxon>
        <taxon>Engelhardtia</taxon>
    </lineage>
</organism>
<dbReference type="EC" id="2.3.1.-" evidence="11"/>
<dbReference type="GO" id="GO:0016746">
    <property type="term" value="F:acyltransferase activity"/>
    <property type="evidence" value="ECO:0007669"/>
    <property type="project" value="UniProtKB-KW"/>
</dbReference>
<evidence type="ECO:0000256" key="3">
    <source>
        <dbReference type="ARBA" id="ARBA00022475"/>
    </source>
</evidence>
<evidence type="ECO:0000256" key="10">
    <source>
        <dbReference type="SAM" id="Phobius"/>
    </source>
</evidence>
<keyword evidence="7 9" id="KW-0472">Membrane</keyword>
<protein>
    <submittedName>
        <fullName evidence="11">Peptidoglycan O-acetyltransferase</fullName>
        <ecNumber evidence="11">2.3.1.-</ecNumber>
    </submittedName>
</protein>
<feature type="transmembrane region" description="Helical" evidence="10">
    <location>
        <begin position="344"/>
        <end position="363"/>
    </location>
</feature>
<keyword evidence="6 10" id="KW-1133">Transmembrane helix</keyword>
<keyword evidence="12" id="KW-1185">Reference proteome</keyword>
<feature type="transmembrane region" description="Helical" evidence="10">
    <location>
        <begin position="321"/>
        <end position="338"/>
    </location>
</feature>
<feature type="transmembrane region" description="Helical" evidence="10">
    <location>
        <begin position="237"/>
        <end position="255"/>
    </location>
</feature>
<dbReference type="Proteomes" id="UP000316921">
    <property type="component" value="Chromosome"/>
</dbReference>
<evidence type="ECO:0000256" key="8">
    <source>
        <dbReference type="ARBA" id="ARBA00023315"/>
    </source>
</evidence>
<dbReference type="InterPro" id="IPR028362">
    <property type="entry name" value="AlgI"/>
</dbReference>
<keyword evidence="4 9" id="KW-0808">Transferase</keyword>
<dbReference type="AlphaFoldDB" id="A0A518BN91"/>